<protein>
    <submittedName>
        <fullName evidence="2">Amidase</fullName>
    </submittedName>
</protein>
<accession>A0A971M4M0</accession>
<dbReference type="Proteomes" id="UP000777265">
    <property type="component" value="Unassembled WGS sequence"/>
</dbReference>
<gene>
    <name evidence="2" type="ORF">GXY80_09850</name>
</gene>
<dbReference type="Gene3D" id="3.40.80.10">
    <property type="entry name" value="Peptidoglycan recognition protein-like"/>
    <property type="match status" value="1"/>
</dbReference>
<feature type="domain" description="N-acetylmuramoyl-L-alanine amidase" evidence="1">
    <location>
        <begin position="28"/>
        <end position="170"/>
    </location>
</feature>
<name>A0A971M4M0_9BACT</name>
<reference evidence="2" key="2">
    <citation type="submission" date="2020-01" db="EMBL/GenBank/DDBJ databases">
        <authorList>
            <person name="Campanaro S."/>
        </authorList>
    </citation>
    <scope>NUCLEOTIDE SEQUENCE</scope>
    <source>
        <strain evidence="2">AS06rmzACSIP_7</strain>
    </source>
</reference>
<reference evidence="2" key="1">
    <citation type="journal article" date="2020" name="Biotechnol. Biofuels">
        <title>New insights from the biogas microbiome by comprehensive genome-resolved metagenomics of nearly 1600 species originating from multiple anaerobic digesters.</title>
        <authorList>
            <person name="Campanaro S."/>
            <person name="Treu L."/>
            <person name="Rodriguez-R L.M."/>
            <person name="Kovalovszki A."/>
            <person name="Ziels R.M."/>
            <person name="Maus I."/>
            <person name="Zhu X."/>
            <person name="Kougias P.G."/>
            <person name="Basile A."/>
            <person name="Luo G."/>
            <person name="Schluter A."/>
            <person name="Konstantinidis K.T."/>
            <person name="Angelidaki I."/>
        </authorList>
    </citation>
    <scope>NUCLEOTIDE SEQUENCE</scope>
    <source>
        <strain evidence="2">AS06rmzACSIP_7</strain>
    </source>
</reference>
<evidence type="ECO:0000313" key="2">
    <source>
        <dbReference type="EMBL" id="NLW35768.1"/>
    </source>
</evidence>
<dbReference type="Pfam" id="PF01510">
    <property type="entry name" value="Amidase_2"/>
    <property type="match status" value="1"/>
</dbReference>
<sequence length="269" mass="29792">MKLKKGKFMVFDVSEFAVWLDSQQIHRYIRLVQNHHTWNPSYQHFKGDNHLALLAAMENAHIERGFSEIAQNITTFPDGTVAVCRALDKIPAGIKGANTSAVCIENLGNFDAGKDAMSAAHKDSIVQTNALLCTRFKLKADTSTIVYHHWYDLDTGEKRDGLGNTKTCPGTGFFGGNSVEDALAGFIPLVKEAIMQNGRGGAAKAKDILYKGRVSAGVLNVRDMPDLTGRVLRRLRKGVVVVVYEWKGDWGRIHPSDACWVNRSYLEEA</sequence>
<evidence type="ECO:0000259" key="1">
    <source>
        <dbReference type="Pfam" id="PF01510"/>
    </source>
</evidence>
<dbReference type="InterPro" id="IPR036505">
    <property type="entry name" value="Amidase/PGRP_sf"/>
</dbReference>
<evidence type="ECO:0000313" key="3">
    <source>
        <dbReference type="Proteomes" id="UP000777265"/>
    </source>
</evidence>
<proteinExistence type="predicted"/>
<dbReference type="GO" id="GO:0009253">
    <property type="term" value="P:peptidoglycan catabolic process"/>
    <property type="evidence" value="ECO:0007669"/>
    <property type="project" value="InterPro"/>
</dbReference>
<dbReference type="InterPro" id="IPR002502">
    <property type="entry name" value="Amidase_domain"/>
</dbReference>
<dbReference type="Gene3D" id="2.30.30.40">
    <property type="entry name" value="SH3 Domains"/>
    <property type="match status" value="1"/>
</dbReference>
<comment type="caution">
    <text evidence="2">The sequence shown here is derived from an EMBL/GenBank/DDBJ whole genome shotgun (WGS) entry which is preliminary data.</text>
</comment>
<dbReference type="EMBL" id="JAAYEE010000167">
    <property type="protein sequence ID" value="NLW35768.1"/>
    <property type="molecule type" value="Genomic_DNA"/>
</dbReference>
<dbReference type="GO" id="GO:0008745">
    <property type="term" value="F:N-acetylmuramoyl-L-alanine amidase activity"/>
    <property type="evidence" value="ECO:0007669"/>
    <property type="project" value="InterPro"/>
</dbReference>
<dbReference type="AlphaFoldDB" id="A0A971M4M0"/>
<dbReference type="SUPFAM" id="SSF55846">
    <property type="entry name" value="N-acetylmuramoyl-L-alanine amidase-like"/>
    <property type="match status" value="1"/>
</dbReference>
<organism evidence="2 3">
    <name type="scientific">Syntrophorhabdus aromaticivorans</name>
    <dbReference type="NCBI Taxonomy" id="328301"/>
    <lineage>
        <taxon>Bacteria</taxon>
        <taxon>Pseudomonadati</taxon>
        <taxon>Thermodesulfobacteriota</taxon>
        <taxon>Syntrophorhabdia</taxon>
        <taxon>Syntrophorhabdales</taxon>
        <taxon>Syntrophorhabdaceae</taxon>
        <taxon>Syntrophorhabdus</taxon>
    </lineage>
</organism>